<evidence type="ECO:0000256" key="8">
    <source>
        <dbReference type="ARBA" id="ARBA00022723"/>
    </source>
</evidence>
<dbReference type="GO" id="GO:0017157">
    <property type="term" value="P:regulation of exocytosis"/>
    <property type="evidence" value="ECO:0007669"/>
    <property type="project" value="TreeGrafter"/>
</dbReference>
<gene>
    <name evidence="19" type="ORF">ACJ72_08187</name>
</gene>
<protein>
    <recommendedName>
        <fullName evidence="4 16">Phosphatidylinositol transfer protein SFH5</fullName>
        <shortName evidence="16">PITP SFH5</shortName>
    </recommendedName>
</protein>
<evidence type="ECO:0000256" key="5">
    <source>
        <dbReference type="ARBA" id="ARBA00022448"/>
    </source>
</evidence>
<evidence type="ECO:0000256" key="4">
    <source>
        <dbReference type="ARBA" id="ARBA00018320"/>
    </source>
</evidence>
<evidence type="ECO:0000313" key="19">
    <source>
        <dbReference type="EMBL" id="OAX77514.1"/>
    </source>
</evidence>
<dbReference type="CDD" id="cd00170">
    <property type="entry name" value="SEC14"/>
    <property type="match status" value="1"/>
</dbReference>
<dbReference type="FunFam" id="3.40.525.10:FF:000017">
    <property type="entry name" value="Phosphatidylinositol transfer protein sfh5"/>
    <property type="match status" value="1"/>
</dbReference>
<evidence type="ECO:0000256" key="10">
    <source>
        <dbReference type="ARBA" id="ARBA00022848"/>
    </source>
</evidence>
<sequence length="481" mass="51997">MLEAEKPTQPAAAVAAAAAVTRPDAPIAEKAPEIPQEPQPQSATDNKSPQDEKEKPTENPTTTDAPTDAVAPVAAPITAPPNATAQSPDVDAIEVKKSDQKKDEVIPEDKPHEAPVDTRPEYLSKNPALSQLFQKLATILKKADHNEMWGVTLKDSDDVPTVNVLIKFLRANEGDVKLAEEQLTKALEWRKKMDPLALAEKASYSSGKFKGLGYVAIYKDQKQGDVVFTWNIYGSVKDVNRTFGDIDEFIKWRVALMEMAVKDLKLNEATSVIDYSGEDPYQMIQVHDYQNVSFLRLNPSIKSATKQTIDVFSTAYPELLKEKFFVNVPALMGWVFTALKVFLSKNTIRKFHPITNGVNLAREFTFADKLPKSYGGKGGELNESARTVTLKDDTPEPSPAPESAPDPTPVPQAPAAPAATTETNGSAKEAAVTPASEPPKPTEDAKPSAETPAPAADPVAPSEPEKPAAPPTGETPTTAVK</sequence>
<dbReference type="SMART" id="SM00516">
    <property type="entry name" value="SEC14"/>
    <property type="match status" value="1"/>
</dbReference>
<proteinExistence type="inferred from homology"/>
<evidence type="ECO:0000259" key="18">
    <source>
        <dbReference type="PROSITE" id="PS50191"/>
    </source>
</evidence>
<dbReference type="GO" id="GO:0032541">
    <property type="term" value="C:cortical endoplasmic reticulum"/>
    <property type="evidence" value="ECO:0007669"/>
    <property type="project" value="TreeGrafter"/>
</dbReference>
<keyword evidence="11" id="KW-0408">Iron</keyword>
<dbReference type="SUPFAM" id="SSF52087">
    <property type="entry name" value="CRAL/TRIO domain"/>
    <property type="match status" value="1"/>
</dbReference>
<dbReference type="GO" id="GO:0008526">
    <property type="term" value="F:phosphatidylinositol transfer activity"/>
    <property type="evidence" value="ECO:0007669"/>
    <property type="project" value="UniProtKB-UniRule"/>
</dbReference>
<evidence type="ECO:0000256" key="11">
    <source>
        <dbReference type="ARBA" id="ARBA00023004"/>
    </source>
</evidence>
<evidence type="ECO:0000256" key="6">
    <source>
        <dbReference type="ARBA" id="ARBA00022490"/>
    </source>
</evidence>
<name>A0A1B7NL23_9EURO</name>
<comment type="similarity">
    <text evidence="3 16">Belongs to the SFH5 family.</text>
</comment>
<dbReference type="EMBL" id="LGUA01002412">
    <property type="protein sequence ID" value="OAX77514.1"/>
    <property type="molecule type" value="Genomic_DNA"/>
</dbReference>
<keyword evidence="7" id="KW-0349">Heme</keyword>
<dbReference type="InterPro" id="IPR042938">
    <property type="entry name" value="Sfh5"/>
</dbReference>
<evidence type="ECO:0000256" key="7">
    <source>
        <dbReference type="ARBA" id="ARBA00022617"/>
    </source>
</evidence>
<feature type="compositionally biased region" description="Basic and acidic residues" evidence="17">
    <location>
        <begin position="48"/>
        <end position="57"/>
    </location>
</feature>
<evidence type="ECO:0000256" key="2">
    <source>
        <dbReference type="ARBA" id="ARBA00004406"/>
    </source>
</evidence>
<dbReference type="Proteomes" id="UP000091918">
    <property type="component" value="Unassembled WGS sequence"/>
</dbReference>
<keyword evidence="9 16" id="KW-0256">Endoplasmic reticulum</keyword>
<reference evidence="19 20" key="1">
    <citation type="submission" date="2015-07" db="EMBL/GenBank/DDBJ databases">
        <title>Emmonsia species relationships and genome sequence.</title>
        <authorList>
            <person name="Cuomo C.A."/>
            <person name="Schwartz I.S."/>
            <person name="Kenyon C."/>
            <person name="de Hoog G.S."/>
            <person name="Govender N.P."/>
            <person name="Botha A."/>
            <person name="Moreno L."/>
            <person name="de Vries M."/>
            <person name="Munoz J.F."/>
            <person name="Stielow J.B."/>
        </authorList>
    </citation>
    <scope>NUCLEOTIDE SEQUENCE [LARGE SCALE GENOMIC DNA]</scope>
    <source>
        <strain evidence="19 20">CBS 136260</strain>
    </source>
</reference>
<dbReference type="PANTHER" id="PTHR47669">
    <property type="entry name" value="PHOSPHATIDYLINOSITOL TRANSFER PROTEIN SFH5"/>
    <property type="match status" value="1"/>
</dbReference>
<comment type="function">
    <text evidence="15">Non-classical phosphatidylinositol (PtdIns) transfer protein (PITP), which exhibits PtdIns-binding/transfer activity in the absence of detectable PtdCho-binding/transfer activity. Regulates PtdIns(4,5)P2 homeostasis at the plasma membrane. Heme-binding protein that may play a role in organic oxidant-induced stress responses.</text>
</comment>
<comment type="cofactor">
    <cofactor evidence="1">
        <name>heme b</name>
        <dbReference type="ChEBI" id="CHEBI:60344"/>
    </cofactor>
</comment>
<dbReference type="Pfam" id="PF03765">
    <property type="entry name" value="CRAL_TRIO_N"/>
    <property type="match status" value="1"/>
</dbReference>
<dbReference type="PROSITE" id="PS50191">
    <property type="entry name" value="CRAL_TRIO"/>
    <property type="match status" value="1"/>
</dbReference>
<feature type="compositionally biased region" description="Low complexity" evidence="17">
    <location>
        <begin position="11"/>
        <end position="20"/>
    </location>
</feature>
<dbReference type="GO" id="GO:0043001">
    <property type="term" value="P:Golgi to plasma membrane protein transport"/>
    <property type="evidence" value="ECO:0007669"/>
    <property type="project" value="TreeGrafter"/>
</dbReference>
<comment type="catalytic activity">
    <reaction evidence="14">
        <text>a 1,2-diacyl-sn-glycero-3-phospho-(1D-myo-inositol)(in) = a 1,2-diacyl-sn-glycero-3-phospho-(1D-myo-inositol)(out)</text>
        <dbReference type="Rhea" id="RHEA:38691"/>
        <dbReference type="ChEBI" id="CHEBI:57880"/>
    </reaction>
    <physiologicalReaction direction="left-to-right" evidence="14">
        <dbReference type="Rhea" id="RHEA:38692"/>
    </physiologicalReaction>
</comment>
<dbReference type="PANTHER" id="PTHR47669:SF1">
    <property type="entry name" value="PHOSPHATIDYLINOSITOL TRANSFER PROTEIN SFH5"/>
    <property type="match status" value="1"/>
</dbReference>
<feature type="domain" description="CRAL-TRIO" evidence="18">
    <location>
        <begin position="197"/>
        <end position="382"/>
    </location>
</feature>
<evidence type="ECO:0000256" key="16">
    <source>
        <dbReference type="RuleBase" id="RU367059"/>
    </source>
</evidence>
<feature type="compositionally biased region" description="Low complexity" evidence="17">
    <location>
        <begin position="471"/>
        <end position="481"/>
    </location>
</feature>
<dbReference type="AlphaFoldDB" id="A0A1B7NL23"/>
<dbReference type="Gene3D" id="3.40.525.10">
    <property type="entry name" value="CRAL-TRIO lipid binding domain"/>
    <property type="match status" value="1"/>
</dbReference>
<feature type="compositionally biased region" description="Low complexity" evidence="17">
    <location>
        <begin position="58"/>
        <end position="85"/>
    </location>
</feature>
<evidence type="ECO:0000256" key="15">
    <source>
        <dbReference type="ARBA" id="ARBA00024180"/>
    </source>
</evidence>
<feature type="region of interest" description="Disordered" evidence="17">
    <location>
        <begin position="390"/>
        <end position="481"/>
    </location>
</feature>
<organism evidence="19 20">
    <name type="scientific">Emergomyces africanus</name>
    <dbReference type="NCBI Taxonomy" id="1955775"/>
    <lineage>
        <taxon>Eukaryota</taxon>
        <taxon>Fungi</taxon>
        <taxon>Dikarya</taxon>
        <taxon>Ascomycota</taxon>
        <taxon>Pezizomycotina</taxon>
        <taxon>Eurotiomycetes</taxon>
        <taxon>Eurotiomycetidae</taxon>
        <taxon>Onygenales</taxon>
        <taxon>Ajellomycetaceae</taxon>
        <taxon>Emergomyces</taxon>
    </lineage>
</organism>
<dbReference type="GO" id="GO:0005789">
    <property type="term" value="C:endoplasmic reticulum membrane"/>
    <property type="evidence" value="ECO:0007669"/>
    <property type="project" value="UniProtKB-SubCell"/>
</dbReference>
<feature type="region of interest" description="Disordered" evidence="17">
    <location>
        <begin position="1"/>
        <end position="122"/>
    </location>
</feature>
<dbReference type="GO" id="GO:0005829">
    <property type="term" value="C:cytosol"/>
    <property type="evidence" value="ECO:0007669"/>
    <property type="project" value="TreeGrafter"/>
</dbReference>
<dbReference type="InterPro" id="IPR036865">
    <property type="entry name" value="CRAL-TRIO_dom_sf"/>
</dbReference>
<evidence type="ECO:0000256" key="3">
    <source>
        <dbReference type="ARBA" id="ARBA00006667"/>
    </source>
</evidence>
<keyword evidence="6 16" id="KW-0963">Cytoplasm</keyword>
<accession>A0A1B7NL23</accession>
<comment type="subcellular location">
    <subcellularLocation>
        <location evidence="16">Cytoplasm</location>
    </subcellularLocation>
    <subcellularLocation>
        <location evidence="2 16">Endoplasmic reticulum membrane</location>
        <topology evidence="2 16">Peripheral membrane protein</topology>
    </subcellularLocation>
    <subcellularLocation>
        <location evidence="16">Microsome membrane</location>
        <topology evidence="16">Peripheral membrane protein</topology>
    </subcellularLocation>
</comment>
<keyword evidence="20" id="KW-1185">Reference proteome</keyword>
<evidence type="ECO:0000256" key="9">
    <source>
        <dbReference type="ARBA" id="ARBA00022824"/>
    </source>
</evidence>
<keyword evidence="13 16" id="KW-0472">Membrane</keyword>
<comment type="caution">
    <text evidence="19">The sequence shown here is derived from an EMBL/GenBank/DDBJ whole genome shotgun (WGS) entry which is preliminary data.</text>
</comment>
<evidence type="ECO:0000256" key="1">
    <source>
        <dbReference type="ARBA" id="ARBA00001970"/>
    </source>
</evidence>
<evidence type="ECO:0000256" key="13">
    <source>
        <dbReference type="ARBA" id="ARBA00023136"/>
    </source>
</evidence>
<dbReference type="GO" id="GO:0046872">
    <property type="term" value="F:metal ion binding"/>
    <property type="evidence" value="ECO:0007669"/>
    <property type="project" value="UniProtKB-KW"/>
</dbReference>
<dbReference type="InterPro" id="IPR036273">
    <property type="entry name" value="CRAL/TRIO_N_dom_sf"/>
</dbReference>
<dbReference type="GO" id="GO:0005886">
    <property type="term" value="C:plasma membrane"/>
    <property type="evidence" value="ECO:0007669"/>
    <property type="project" value="TreeGrafter"/>
</dbReference>
<dbReference type="STRING" id="1658172.A0A1B7NL23"/>
<evidence type="ECO:0000256" key="14">
    <source>
        <dbReference type="ARBA" id="ARBA00024146"/>
    </source>
</evidence>
<feature type="compositionally biased region" description="Pro residues" evidence="17">
    <location>
        <begin position="396"/>
        <end position="414"/>
    </location>
</feature>
<evidence type="ECO:0000313" key="20">
    <source>
        <dbReference type="Proteomes" id="UP000091918"/>
    </source>
</evidence>
<dbReference type="OrthoDB" id="75724at2759"/>
<dbReference type="Pfam" id="PF00650">
    <property type="entry name" value="CRAL_TRIO"/>
    <property type="match status" value="1"/>
</dbReference>
<feature type="compositionally biased region" description="Basic and acidic residues" evidence="17">
    <location>
        <begin position="93"/>
        <end position="122"/>
    </location>
</feature>
<keyword evidence="8" id="KW-0479">Metal-binding</keyword>
<evidence type="ECO:0000256" key="12">
    <source>
        <dbReference type="ARBA" id="ARBA00023055"/>
    </source>
</evidence>
<keyword evidence="12 16" id="KW-0445">Lipid transport</keyword>
<keyword evidence="10 16" id="KW-0492">Microsome</keyword>
<dbReference type="InterPro" id="IPR011074">
    <property type="entry name" value="CRAL/TRIO_N_dom"/>
</dbReference>
<keyword evidence="5 16" id="KW-0813">Transport</keyword>
<dbReference type="SUPFAM" id="SSF46938">
    <property type="entry name" value="CRAL/TRIO N-terminal domain"/>
    <property type="match status" value="1"/>
</dbReference>
<evidence type="ECO:0000256" key="17">
    <source>
        <dbReference type="SAM" id="MobiDB-lite"/>
    </source>
</evidence>
<dbReference type="InterPro" id="IPR001251">
    <property type="entry name" value="CRAL-TRIO_dom"/>
</dbReference>